<comment type="caution">
    <text evidence="1">The sequence shown here is derived from an EMBL/GenBank/DDBJ whole genome shotgun (WGS) entry which is preliminary data.</text>
</comment>
<dbReference type="Proteomes" id="UP000324748">
    <property type="component" value="Unassembled WGS sequence"/>
</dbReference>
<keyword evidence="3" id="KW-1185">Reference proteome</keyword>
<reference evidence="3 4" key="1">
    <citation type="submission" date="2019-05" db="EMBL/GenBank/DDBJ databases">
        <title>Emergence of the Ug99 lineage of the wheat stem rust pathogen through somatic hybridization.</title>
        <authorList>
            <person name="Li F."/>
            <person name="Upadhyaya N.M."/>
            <person name="Sperschneider J."/>
            <person name="Matny O."/>
            <person name="Nguyen-Phuc H."/>
            <person name="Mago R."/>
            <person name="Raley C."/>
            <person name="Miller M.E."/>
            <person name="Silverstein K.A.T."/>
            <person name="Henningsen E."/>
            <person name="Hirsch C.D."/>
            <person name="Visser B."/>
            <person name="Pretorius Z.A."/>
            <person name="Steffenson B.J."/>
            <person name="Schwessinger B."/>
            <person name="Dodds P.N."/>
            <person name="Figueroa M."/>
        </authorList>
    </citation>
    <scope>NUCLEOTIDE SEQUENCE [LARGE SCALE GENOMIC DNA]</scope>
    <source>
        <strain evidence="1">21-0</strain>
        <strain evidence="2 4">Ug99</strain>
    </source>
</reference>
<accession>A0A5B0N141</accession>
<dbReference type="Proteomes" id="UP000325313">
    <property type="component" value="Unassembled WGS sequence"/>
</dbReference>
<dbReference type="OrthoDB" id="2435509at2759"/>
<proteinExistence type="predicted"/>
<organism evidence="1 3">
    <name type="scientific">Puccinia graminis f. sp. tritici</name>
    <dbReference type="NCBI Taxonomy" id="56615"/>
    <lineage>
        <taxon>Eukaryota</taxon>
        <taxon>Fungi</taxon>
        <taxon>Dikarya</taxon>
        <taxon>Basidiomycota</taxon>
        <taxon>Pucciniomycotina</taxon>
        <taxon>Pucciniomycetes</taxon>
        <taxon>Pucciniales</taxon>
        <taxon>Pucciniaceae</taxon>
        <taxon>Puccinia</taxon>
    </lineage>
</organism>
<sequence length="68" mass="7317">MYALQQQPGYPLFAEATYTLQIFDERGMGAGPTPGLMAHSSQNSPCPSGLYVILLSFSRGLYDLSGSN</sequence>
<gene>
    <name evidence="1" type="ORF">PGT21_019670</name>
    <name evidence="2" type="ORF">PGTUg99_030882</name>
</gene>
<dbReference type="AlphaFoldDB" id="A0A5B0N141"/>
<evidence type="ECO:0000313" key="2">
    <source>
        <dbReference type="EMBL" id="KAA1124166.1"/>
    </source>
</evidence>
<evidence type="ECO:0000313" key="3">
    <source>
        <dbReference type="Proteomes" id="UP000324748"/>
    </source>
</evidence>
<protein>
    <submittedName>
        <fullName evidence="1">Uncharacterized protein</fullName>
    </submittedName>
</protein>
<dbReference type="EMBL" id="VDEP01000205">
    <property type="protein sequence ID" value="KAA1124166.1"/>
    <property type="molecule type" value="Genomic_DNA"/>
</dbReference>
<dbReference type="EMBL" id="VSWC01000119">
    <property type="protein sequence ID" value="KAA1082897.1"/>
    <property type="molecule type" value="Genomic_DNA"/>
</dbReference>
<evidence type="ECO:0000313" key="4">
    <source>
        <dbReference type="Proteomes" id="UP000325313"/>
    </source>
</evidence>
<name>A0A5B0N141_PUCGR</name>
<evidence type="ECO:0000313" key="1">
    <source>
        <dbReference type="EMBL" id="KAA1082897.1"/>
    </source>
</evidence>